<dbReference type="InterPro" id="IPR022448">
    <property type="entry name" value="Quinoprotein_dehydrogenase"/>
</dbReference>
<evidence type="ECO:0000256" key="1">
    <source>
        <dbReference type="SAM" id="MobiDB-lite"/>
    </source>
</evidence>
<reference evidence="3 4" key="1">
    <citation type="submission" date="2019-11" db="EMBL/GenBank/DDBJ databases">
        <title>The genome sequence of Methylocystis heyeri.</title>
        <authorList>
            <person name="Oshkin I.Y."/>
            <person name="Miroshnikov K."/>
            <person name="Dedysh S.N."/>
        </authorList>
    </citation>
    <scope>NUCLEOTIDE SEQUENCE [LARGE SCALE GENOMIC DNA]</scope>
    <source>
        <strain evidence="3 4">H2</strain>
    </source>
</reference>
<dbReference type="NCBIfam" id="TIGR03871">
    <property type="entry name" value="ABC_peri_MoxJ_2"/>
    <property type="match status" value="1"/>
</dbReference>
<protein>
    <submittedName>
        <fullName evidence="3">Quinoprotein dehydrogenase-associated putative ABC transporter substrate-binding protein</fullName>
    </submittedName>
</protein>
<organism evidence="3 4">
    <name type="scientific">Methylocystis heyeri</name>
    <dbReference type="NCBI Taxonomy" id="391905"/>
    <lineage>
        <taxon>Bacteria</taxon>
        <taxon>Pseudomonadati</taxon>
        <taxon>Pseudomonadota</taxon>
        <taxon>Alphaproteobacteria</taxon>
        <taxon>Hyphomicrobiales</taxon>
        <taxon>Methylocystaceae</taxon>
        <taxon>Methylocystis</taxon>
    </lineage>
</organism>
<dbReference type="AlphaFoldDB" id="A0A6B8KDE2"/>
<dbReference type="KEGG" id="mhey:H2LOC_008400"/>
<evidence type="ECO:0000313" key="4">
    <source>
        <dbReference type="Proteomes" id="UP000309061"/>
    </source>
</evidence>
<dbReference type="Proteomes" id="UP000309061">
    <property type="component" value="Chromosome"/>
</dbReference>
<dbReference type="EMBL" id="CP046052">
    <property type="protein sequence ID" value="QGM45719.1"/>
    <property type="molecule type" value="Genomic_DNA"/>
</dbReference>
<evidence type="ECO:0000313" key="3">
    <source>
        <dbReference type="EMBL" id="QGM45719.1"/>
    </source>
</evidence>
<proteinExistence type="predicted"/>
<dbReference type="InterPro" id="IPR001638">
    <property type="entry name" value="Solute-binding_3/MltF_N"/>
</dbReference>
<feature type="compositionally biased region" description="Basic and acidic residues" evidence="1">
    <location>
        <begin position="348"/>
        <end position="361"/>
    </location>
</feature>
<dbReference type="SMART" id="SM00062">
    <property type="entry name" value="PBPb"/>
    <property type="match status" value="1"/>
</dbReference>
<dbReference type="OrthoDB" id="176845at2"/>
<feature type="region of interest" description="Disordered" evidence="1">
    <location>
        <begin position="341"/>
        <end position="361"/>
    </location>
</feature>
<dbReference type="Gene3D" id="3.40.190.10">
    <property type="entry name" value="Periplasmic binding protein-like II"/>
    <property type="match status" value="2"/>
</dbReference>
<keyword evidence="4" id="KW-1185">Reference proteome</keyword>
<evidence type="ECO:0000259" key="2">
    <source>
        <dbReference type="SMART" id="SM00062"/>
    </source>
</evidence>
<feature type="domain" description="Solute-binding protein family 3/N-terminal" evidence="2">
    <location>
        <begin position="104"/>
        <end position="337"/>
    </location>
</feature>
<sequence>MRGTRKGRTRLRPLLIMSFRRIRSARRRLLRPPALSMCSSSPEPSTPPRPTRRLITGSFNFHMRQRAMLQIHNALAGVIAAIGSAALLASSAYGGDGSPESKTRLTVCADPGNLPYSNKAREGFENKIAQILADDLHMELDYFWFAEHKGFLGRTLLINRCDAVISVPNGLSLVATTRPYFSSSYVVVMRSGDDRRFSSFDDAWLQKARIGLQLVGNEGATTPPAVALSRRGANKNITPFPMWSEEETGSPQGEIVKAVVDGGIDVAFVWGPFGGYFAKAHGSELGVEAVLDDPKSPDQTFVFPMSIGVRKSDAVLKDRLQEALDRHEAEIATILKDYGIPTVGSPPKAERAADASPRDNH</sequence>
<gene>
    <name evidence="3" type="ORF">H2LOC_008400</name>
</gene>
<accession>A0A6B8KDE2</accession>
<name>A0A6B8KDE2_9HYPH</name>
<dbReference type="SUPFAM" id="SSF53850">
    <property type="entry name" value="Periplasmic binding protein-like II"/>
    <property type="match status" value="1"/>
</dbReference>